<comment type="catalytic activity">
    <reaction evidence="1 14">
        <text>adenosylcob(III)inamide + ATP = adenosylcob(III)inamide phosphate + ADP + H(+)</text>
        <dbReference type="Rhea" id="RHEA:15769"/>
        <dbReference type="ChEBI" id="CHEBI:2480"/>
        <dbReference type="ChEBI" id="CHEBI:15378"/>
        <dbReference type="ChEBI" id="CHEBI:30616"/>
        <dbReference type="ChEBI" id="CHEBI:58502"/>
        <dbReference type="ChEBI" id="CHEBI:456216"/>
        <dbReference type="EC" id="2.7.1.156"/>
    </reaction>
</comment>
<evidence type="ECO:0000313" key="18">
    <source>
        <dbReference type="Proteomes" id="UP000183287"/>
    </source>
</evidence>
<dbReference type="RefSeq" id="WP_074904315.1">
    <property type="nucleotide sequence ID" value="NZ_FOUB01000008.1"/>
</dbReference>
<dbReference type="CDD" id="cd00544">
    <property type="entry name" value="CobU"/>
    <property type="match status" value="1"/>
</dbReference>
<comment type="catalytic activity">
    <reaction evidence="3">
        <text>adenosylcob(III)inamide + GTP = adenosylcob(III)inamide phosphate + GDP + H(+)</text>
        <dbReference type="Rhea" id="RHEA:15765"/>
        <dbReference type="ChEBI" id="CHEBI:2480"/>
        <dbReference type="ChEBI" id="CHEBI:15378"/>
        <dbReference type="ChEBI" id="CHEBI:37565"/>
        <dbReference type="ChEBI" id="CHEBI:58189"/>
        <dbReference type="ChEBI" id="CHEBI:58502"/>
        <dbReference type="EC" id="2.7.1.156"/>
    </reaction>
</comment>
<keyword evidence="18" id="KW-1185">Reference proteome</keyword>
<feature type="binding site" evidence="16">
    <location>
        <begin position="35"/>
        <end position="37"/>
    </location>
    <ligand>
        <name>GTP</name>
        <dbReference type="ChEBI" id="CHEBI:37565"/>
    </ligand>
</feature>
<evidence type="ECO:0000256" key="2">
    <source>
        <dbReference type="ARBA" id="ARBA00000711"/>
    </source>
</evidence>
<comment type="pathway">
    <text evidence="5 14">Cofactor biosynthesis; adenosylcobalamin biosynthesis; adenosylcobalamin from cob(II)yrinate a,c-diamide: step 6/7.</text>
</comment>
<keyword evidence="17" id="KW-0548">Nucleotidyltransferase</keyword>
<dbReference type="EMBL" id="FOUB01000008">
    <property type="protein sequence ID" value="SFL98098.1"/>
    <property type="molecule type" value="Genomic_DNA"/>
</dbReference>
<dbReference type="OrthoDB" id="9788370at2"/>
<evidence type="ECO:0000256" key="15">
    <source>
        <dbReference type="PIRSR" id="PIRSR006135-1"/>
    </source>
</evidence>
<dbReference type="Proteomes" id="UP000183287">
    <property type="component" value="Unassembled WGS sequence"/>
</dbReference>
<evidence type="ECO:0000256" key="16">
    <source>
        <dbReference type="PIRSR" id="PIRSR006135-2"/>
    </source>
</evidence>
<keyword evidence="8 14" id="KW-0169">Cobalamin biosynthesis</keyword>
<evidence type="ECO:0000313" key="17">
    <source>
        <dbReference type="EMBL" id="SFL98098.1"/>
    </source>
</evidence>
<dbReference type="STRING" id="44574.AAW31_04075"/>
<feature type="binding site" evidence="16">
    <location>
        <position position="85"/>
    </location>
    <ligand>
        <name>GTP</name>
        <dbReference type="ChEBI" id="CHEBI:37565"/>
    </ligand>
</feature>
<reference evidence="18" key="1">
    <citation type="submission" date="2016-10" db="EMBL/GenBank/DDBJ databases">
        <authorList>
            <person name="Varghese N."/>
            <person name="Submissions S."/>
        </authorList>
    </citation>
    <scope>NUCLEOTIDE SEQUENCE [LARGE SCALE GENOMIC DNA]</scope>
    <source>
        <strain evidence="18">Nm44</strain>
    </source>
</reference>
<keyword evidence="11 14" id="KW-0418">Kinase</keyword>
<dbReference type="SUPFAM" id="SSF52540">
    <property type="entry name" value="P-loop containing nucleoside triphosphate hydrolases"/>
    <property type="match status" value="1"/>
</dbReference>
<feature type="binding site" evidence="16">
    <location>
        <begin position="52"/>
        <end position="55"/>
    </location>
    <ligand>
        <name>GTP</name>
        <dbReference type="ChEBI" id="CHEBI:37565"/>
    </ligand>
</feature>
<dbReference type="PANTHER" id="PTHR34848">
    <property type="match status" value="1"/>
</dbReference>
<comment type="pathway">
    <text evidence="6 14">Cofactor biosynthesis; adenosylcobalamin biosynthesis; adenosylcobalamin from cob(II)yrinate a,c-diamide: step 5/7.</text>
</comment>
<dbReference type="AlphaFoldDB" id="A0A1I4M410"/>
<dbReference type="Gene3D" id="3.40.50.300">
    <property type="entry name" value="P-loop containing nucleotide triphosphate hydrolases"/>
    <property type="match status" value="1"/>
</dbReference>
<evidence type="ECO:0000256" key="11">
    <source>
        <dbReference type="ARBA" id="ARBA00022777"/>
    </source>
</evidence>
<accession>A0A1I4M410</accession>
<dbReference type="PIRSF" id="PIRSF006135">
    <property type="entry name" value="CobU"/>
    <property type="match status" value="1"/>
</dbReference>
<dbReference type="GO" id="GO:0005525">
    <property type="term" value="F:GTP binding"/>
    <property type="evidence" value="ECO:0007669"/>
    <property type="project" value="UniProtKB-UniRule"/>
</dbReference>
<evidence type="ECO:0000256" key="6">
    <source>
        <dbReference type="ARBA" id="ARBA00005159"/>
    </source>
</evidence>
<dbReference type="EC" id="2.7.7.62" evidence="14"/>
<evidence type="ECO:0000256" key="12">
    <source>
        <dbReference type="ARBA" id="ARBA00022840"/>
    </source>
</evidence>
<evidence type="ECO:0000256" key="9">
    <source>
        <dbReference type="ARBA" id="ARBA00022679"/>
    </source>
</evidence>
<organism evidence="17 18">
    <name type="scientific">Nitrosomonas communis</name>
    <dbReference type="NCBI Taxonomy" id="44574"/>
    <lineage>
        <taxon>Bacteria</taxon>
        <taxon>Pseudomonadati</taxon>
        <taxon>Pseudomonadota</taxon>
        <taxon>Betaproteobacteria</taxon>
        <taxon>Nitrosomonadales</taxon>
        <taxon>Nitrosomonadaceae</taxon>
        <taxon>Nitrosomonas</taxon>
    </lineage>
</organism>
<evidence type="ECO:0000256" key="14">
    <source>
        <dbReference type="PIRNR" id="PIRNR006135"/>
    </source>
</evidence>
<evidence type="ECO:0000256" key="8">
    <source>
        <dbReference type="ARBA" id="ARBA00022573"/>
    </source>
</evidence>
<keyword evidence="12 14" id="KW-0067">ATP-binding</keyword>
<keyword evidence="10 14" id="KW-0547">Nucleotide-binding</keyword>
<evidence type="ECO:0000256" key="5">
    <source>
        <dbReference type="ARBA" id="ARBA00004692"/>
    </source>
</evidence>
<evidence type="ECO:0000256" key="4">
    <source>
        <dbReference type="ARBA" id="ARBA00003889"/>
    </source>
</evidence>
<gene>
    <name evidence="17" type="ORF">SAMN05421863_100873</name>
</gene>
<comment type="function">
    <text evidence="4 14">Catalyzes ATP-dependent phosphorylation of adenosylcobinamide and addition of GMP to adenosylcobinamide phosphate.</text>
</comment>
<dbReference type="NCBIfam" id="NF004469">
    <property type="entry name" value="PRK05800.1"/>
    <property type="match status" value="1"/>
</dbReference>
<protein>
    <recommendedName>
        <fullName evidence="14">Bifunctional adenosylcobalamin biosynthesis protein</fullName>
        <ecNumber evidence="14">2.7.1.156</ecNumber>
        <ecNumber evidence="14">2.7.7.62</ecNumber>
    </recommendedName>
</protein>
<comment type="similarity">
    <text evidence="7 14">Belongs to the CobU/CobP family.</text>
</comment>
<keyword evidence="13 14" id="KW-0342">GTP-binding</keyword>
<name>A0A1I4M410_9PROT</name>
<dbReference type="GO" id="GO:0043752">
    <property type="term" value="F:adenosylcobinamide kinase activity"/>
    <property type="evidence" value="ECO:0007669"/>
    <property type="project" value="UniProtKB-EC"/>
</dbReference>
<evidence type="ECO:0000256" key="10">
    <source>
        <dbReference type="ARBA" id="ARBA00022741"/>
    </source>
</evidence>
<evidence type="ECO:0000256" key="7">
    <source>
        <dbReference type="ARBA" id="ARBA00007490"/>
    </source>
</evidence>
<dbReference type="GO" id="GO:0005524">
    <property type="term" value="F:ATP binding"/>
    <property type="evidence" value="ECO:0007669"/>
    <property type="project" value="UniProtKB-UniRule"/>
</dbReference>
<dbReference type="UniPathway" id="UPA00148">
    <property type="reaction ID" value="UER00236"/>
</dbReference>
<dbReference type="InterPro" id="IPR003203">
    <property type="entry name" value="CobU/CobP"/>
</dbReference>
<comment type="catalytic activity">
    <reaction evidence="2 14">
        <text>adenosylcob(III)inamide phosphate + GTP + H(+) = adenosylcob(III)inamide-GDP + diphosphate</text>
        <dbReference type="Rhea" id="RHEA:22712"/>
        <dbReference type="ChEBI" id="CHEBI:15378"/>
        <dbReference type="ChEBI" id="CHEBI:33019"/>
        <dbReference type="ChEBI" id="CHEBI:37565"/>
        <dbReference type="ChEBI" id="CHEBI:58502"/>
        <dbReference type="ChEBI" id="CHEBI:60487"/>
        <dbReference type="EC" id="2.7.7.62"/>
    </reaction>
</comment>
<evidence type="ECO:0000256" key="13">
    <source>
        <dbReference type="ARBA" id="ARBA00023134"/>
    </source>
</evidence>
<dbReference type="GO" id="GO:0008820">
    <property type="term" value="F:cobinamide phosphate guanylyltransferase activity"/>
    <property type="evidence" value="ECO:0007669"/>
    <property type="project" value="UniProtKB-UniRule"/>
</dbReference>
<dbReference type="Pfam" id="PF02283">
    <property type="entry name" value="CobU"/>
    <property type="match status" value="1"/>
</dbReference>
<evidence type="ECO:0000256" key="1">
    <source>
        <dbReference type="ARBA" id="ARBA00000312"/>
    </source>
</evidence>
<dbReference type="GO" id="GO:0009236">
    <property type="term" value="P:cobalamin biosynthetic process"/>
    <property type="evidence" value="ECO:0007669"/>
    <property type="project" value="UniProtKB-UniRule"/>
</dbReference>
<feature type="active site" description="GMP-histidine intermediate" evidence="15">
    <location>
        <position position="51"/>
    </location>
</feature>
<proteinExistence type="inferred from homology"/>
<dbReference type="EC" id="2.7.1.156" evidence="14"/>
<dbReference type="InterPro" id="IPR027417">
    <property type="entry name" value="P-loop_NTPase"/>
</dbReference>
<evidence type="ECO:0000256" key="3">
    <source>
        <dbReference type="ARBA" id="ARBA00001522"/>
    </source>
</evidence>
<sequence length="177" mass="19811">MTNSKTLILGGVRSGKSRLAERLAIQSHLPVIYIATATTEDAEMQARIELHRANRPAHWQVMEESLQLATELARLAAENHCLLVDCLTLWLTNLLLHQDSTVFEREYTSFLSVLPTLPGRIILVSNETNMGIIPMGELSRRYCDEAGRLHQLVARQCEQVILMVAGLPHYLKGNPDG</sequence>
<feature type="binding site" evidence="16">
    <location>
        <begin position="10"/>
        <end position="17"/>
    </location>
    <ligand>
        <name>GTP</name>
        <dbReference type="ChEBI" id="CHEBI:37565"/>
    </ligand>
</feature>
<dbReference type="PANTHER" id="PTHR34848:SF1">
    <property type="entry name" value="BIFUNCTIONAL ADENOSYLCOBALAMIN BIOSYNTHESIS PROTEIN COBU"/>
    <property type="match status" value="1"/>
</dbReference>
<keyword evidence="9 14" id="KW-0808">Transferase</keyword>
<feature type="binding site" evidence="16">
    <location>
        <position position="63"/>
    </location>
    <ligand>
        <name>GTP</name>
        <dbReference type="ChEBI" id="CHEBI:37565"/>
    </ligand>
</feature>